<dbReference type="GO" id="GO:0102390">
    <property type="term" value="F:mycophenolic acid acyl-glucuronide esterase activity"/>
    <property type="evidence" value="ECO:0007669"/>
    <property type="project" value="UniProtKB-EC"/>
</dbReference>
<dbReference type="EC" id="3.1.1.93" evidence="6"/>
<comment type="subcellular location">
    <subcellularLocation>
        <location evidence="1">Mitochondrion</location>
    </subcellularLocation>
</comment>
<comment type="catalytic activity">
    <reaction evidence="12">
        <text>S-hexadecanoyl-L-cysteinyl-[protein] + H2O = L-cysteinyl-[protein] + hexadecanoate + H(+)</text>
        <dbReference type="Rhea" id="RHEA:19233"/>
        <dbReference type="Rhea" id="RHEA-COMP:10131"/>
        <dbReference type="Rhea" id="RHEA-COMP:11032"/>
        <dbReference type="ChEBI" id="CHEBI:7896"/>
        <dbReference type="ChEBI" id="CHEBI:15377"/>
        <dbReference type="ChEBI" id="CHEBI:15378"/>
        <dbReference type="ChEBI" id="CHEBI:29950"/>
        <dbReference type="ChEBI" id="CHEBI:74151"/>
        <dbReference type="EC" id="3.1.2.22"/>
    </reaction>
    <physiologicalReaction direction="left-to-right" evidence="12">
        <dbReference type="Rhea" id="RHEA:19234"/>
    </physiologicalReaction>
</comment>
<comment type="catalytic activity">
    <reaction evidence="13">
        <text>mycophenolic acid O-acyl-beta-D-glucuronide + H2O = mycophenolate + D-glucuronate + H(+)</text>
        <dbReference type="Rhea" id="RHEA:34179"/>
        <dbReference type="ChEBI" id="CHEBI:15377"/>
        <dbReference type="ChEBI" id="CHEBI:15378"/>
        <dbReference type="ChEBI" id="CHEBI:58720"/>
        <dbReference type="ChEBI" id="CHEBI:62932"/>
        <dbReference type="ChEBI" id="CHEBI:66982"/>
        <dbReference type="EC" id="3.1.1.93"/>
    </reaction>
    <physiologicalReaction direction="left-to-right" evidence="13">
        <dbReference type="Rhea" id="RHEA:34180"/>
    </physiologicalReaction>
</comment>
<evidence type="ECO:0000313" key="16">
    <source>
        <dbReference type="Proteomes" id="UP001445076"/>
    </source>
</evidence>
<dbReference type="InterPro" id="IPR000073">
    <property type="entry name" value="AB_hydrolase_1"/>
</dbReference>
<dbReference type="SUPFAM" id="SSF53474">
    <property type="entry name" value="alpha/beta-Hydrolases"/>
    <property type="match status" value="1"/>
</dbReference>
<feature type="non-terminal residue" evidence="15">
    <location>
        <position position="1"/>
    </location>
</feature>
<dbReference type="EC" id="3.1.2.22" evidence="2"/>
<dbReference type="InterPro" id="IPR052382">
    <property type="entry name" value="ABHD10_acyl-thioesterase"/>
</dbReference>
<evidence type="ECO:0000256" key="7">
    <source>
        <dbReference type="ARBA" id="ARBA00039314"/>
    </source>
</evidence>
<dbReference type="AlphaFoldDB" id="A0AAW0W1J0"/>
<sequence>TYLCIVFLQIMETPKEEPEMQSHTIENCYGSRKLAYMMLSGRREHGIFYIPGFMGDMTDKKPEFLNKFCKEHDFSFLRYDPTYVAKSAGSDPIEYKLIISTWIDDALEMFNLTRGSQIIVSHSLGGLIALHLALKHPERVTALMLLGPVYNLHEAVTTTPTDSKLMEGASQHIGYFNILKLLRDAKQHNIQLGSSLININCRVTIIHGEKDEIPYEFSEKLFKALASTEKTLTLIESGSHFLEDDYCLEAIKVALLDLAQIHGKSS</sequence>
<dbReference type="PANTHER" id="PTHR16138:SF7">
    <property type="entry name" value="PALMITOYL-PROTEIN THIOESTERASE ABHD10, MITOCHONDRIAL"/>
    <property type="match status" value="1"/>
</dbReference>
<dbReference type="EMBL" id="JARKIK010000089">
    <property type="protein sequence ID" value="KAK8723323.1"/>
    <property type="molecule type" value="Genomic_DNA"/>
</dbReference>
<evidence type="ECO:0000256" key="1">
    <source>
        <dbReference type="ARBA" id="ARBA00004173"/>
    </source>
</evidence>
<reference evidence="15 16" key="1">
    <citation type="journal article" date="2024" name="BMC Genomics">
        <title>Genome assembly of redclaw crayfish (Cherax quadricarinatus) provides insights into its immune adaptation and hypoxia tolerance.</title>
        <authorList>
            <person name="Liu Z."/>
            <person name="Zheng J."/>
            <person name="Li H."/>
            <person name="Fang K."/>
            <person name="Wang S."/>
            <person name="He J."/>
            <person name="Zhou D."/>
            <person name="Weng S."/>
            <person name="Chi M."/>
            <person name="Gu Z."/>
            <person name="He J."/>
            <person name="Li F."/>
            <person name="Wang M."/>
        </authorList>
    </citation>
    <scope>NUCLEOTIDE SEQUENCE [LARGE SCALE GENOMIC DNA]</scope>
    <source>
        <strain evidence="15">ZL_2023a</strain>
    </source>
</reference>
<dbReference type="GO" id="GO:0004553">
    <property type="term" value="F:hydrolase activity, hydrolyzing O-glycosyl compounds"/>
    <property type="evidence" value="ECO:0007669"/>
    <property type="project" value="TreeGrafter"/>
</dbReference>
<comment type="function">
    <text evidence="11">Acts as an acyl-protein thioesterase that hydrolyzes fatty acids from acylated residues in proteins. Regulates the mitochondrial S-depalmitoylation of the nucleophilic active site residue of peroxiredoxin-5/PRDX5, a key antioxidant protein, therefore modulating mitochondrial antioxidant ability. Also catalyzes the deglucuronidation of mycophenolic acid acyl-glucuronide, an active metabolite of the immunosuppressant drug mycophenolate.</text>
</comment>
<keyword evidence="16" id="KW-1185">Reference proteome</keyword>
<keyword evidence="5" id="KW-0496">Mitochondrion</keyword>
<dbReference type="Proteomes" id="UP001445076">
    <property type="component" value="Unassembled WGS sequence"/>
</dbReference>
<evidence type="ECO:0000256" key="4">
    <source>
        <dbReference type="ARBA" id="ARBA00022946"/>
    </source>
</evidence>
<evidence type="ECO:0000256" key="5">
    <source>
        <dbReference type="ARBA" id="ARBA00023128"/>
    </source>
</evidence>
<evidence type="ECO:0000256" key="12">
    <source>
        <dbReference type="ARBA" id="ARBA00047409"/>
    </source>
</evidence>
<name>A0AAW0W1J0_CHEQU</name>
<protein>
    <recommendedName>
        <fullName evidence="7">Palmitoyl-protein thioesterase ABHD10, mitochondrial</fullName>
        <ecNumber evidence="6">3.1.1.93</ecNumber>
        <ecNumber evidence="2">3.1.2.22</ecNumber>
    </recommendedName>
    <alternativeName>
        <fullName evidence="9">Acyl-protein thioesterase ABHD10</fullName>
    </alternativeName>
    <alternativeName>
        <fullName evidence="10">Alpha/beta hydrolase domain-containing protein 10</fullName>
    </alternativeName>
    <alternativeName>
        <fullName evidence="8">Mycophenolic acid acyl-glucuronide esterase, mitochondrial</fullName>
    </alternativeName>
</protein>
<dbReference type="PANTHER" id="PTHR16138">
    <property type="entry name" value="MYCOPHENOLIC ACID ACYL-GLUCURONIDE ESTERASE, MITOCHONDRIAL"/>
    <property type="match status" value="1"/>
</dbReference>
<keyword evidence="3" id="KW-0378">Hydrolase</keyword>
<proteinExistence type="predicted"/>
<comment type="caution">
    <text evidence="15">The sequence shown here is derived from an EMBL/GenBank/DDBJ whole genome shotgun (WGS) entry which is preliminary data.</text>
</comment>
<dbReference type="GO" id="GO:0008474">
    <property type="term" value="F:palmitoyl-(protein) hydrolase activity"/>
    <property type="evidence" value="ECO:0007669"/>
    <property type="project" value="UniProtKB-EC"/>
</dbReference>
<dbReference type="GO" id="GO:0005739">
    <property type="term" value="C:mitochondrion"/>
    <property type="evidence" value="ECO:0007669"/>
    <property type="project" value="UniProtKB-SubCell"/>
</dbReference>
<feature type="domain" description="AB hydrolase-1" evidence="14">
    <location>
        <begin position="49"/>
        <end position="157"/>
    </location>
</feature>
<evidence type="ECO:0000256" key="3">
    <source>
        <dbReference type="ARBA" id="ARBA00022801"/>
    </source>
</evidence>
<evidence type="ECO:0000313" key="15">
    <source>
        <dbReference type="EMBL" id="KAK8723323.1"/>
    </source>
</evidence>
<evidence type="ECO:0000256" key="8">
    <source>
        <dbReference type="ARBA" id="ARBA00041520"/>
    </source>
</evidence>
<evidence type="ECO:0000256" key="2">
    <source>
        <dbReference type="ARBA" id="ARBA00012423"/>
    </source>
</evidence>
<evidence type="ECO:0000256" key="10">
    <source>
        <dbReference type="ARBA" id="ARBA00042704"/>
    </source>
</evidence>
<organism evidence="15 16">
    <name type="scientific">Cherax quadricarinatus</name>
    <name type="common">Australian red claw crayfish</name>
    <dbReference type="NCBI Taxonomy" id="27406"/>
    <lineage>
        <taxon>Eukaryota</taxon>
        <taxon>Metazoa</taxon>
        <taxon>Ecdysozoa</taxon>
        <taxon>Arthropoda</taxon>
        <taxon>Crustacea</taxon>
        <taxon>Multicrustacea</taxon>
        <taxon>Malacostraca</taxon>
        <taxon>Eumalacostraca</taxon>
        <taxon>Eucarida</taxon>
        <taxon>Decapoda</taxon>
        <taxon>Pleocyemata</taxon>
        <taxon>Astacidea</taxon>
        <taxon>Parastacoidea</taxon>
        <taxon>Parastacidae</taxon>
        <taxon>Cherax</taxon>
    </lineage>
</organism>
<gene>
    <name evidence="15" type="ORF">OTU49_011652</name>
</gene>
<evidence type="ECO:0000256" key="9">
    <source>
        <dbReference type="ARBA" id="ARBA00042645"/>
    </source>
</evidence>
<evidence type="ECO:0000256" key="11">
    <source>
        <dbReference type="ARBA" id="ARBA00046047"/>
    </source>
</evidence>
<dbReference type="Pfam" id="PF00561">
    <property type="entry name" value="Abhydrolase_1"/>
    <property type="match status" value="1"/>
</dbReference>
<evidence type="ECO:0000259" key="14">
    <source>
        <dbReference type="Pfam" id="PF00561"/>
    </source>
</evidence>
<accession>A0AAW0W1J0</accession>
<dbReference type="Gene3D" id="3.40.50.1820">
    <property type="entry name" value="alpha/beta hydrolase"/>
    <property type="match status" value="1"/>
</dbReference>
<evidence type="ECO:0000256" key="13">
    <source>
        <dbReference type="ARBA" id="ARBA00047972"/>
    </source>
</evidence>
<evidence type="ECO:0000256" key="6">
    <source>
        <dbReference type="ARBA" id="ARBA00039132"/>
    </source>
</evidence>
<dbReference type="InterPro" id="IPR029058">
    <property type="entry name" value="AB_hydrolase_fold"/>
</dbReference>
<keyword evidence="4" id="KW-0809">Transit peptide</keyword>